<dbReference type="FunFam" id="3.30.160.60:FF:000202">
    <property type="entry name" value="Zinc finger protein 574"/>
    <property type="match status" value="1"/>
</dbReference>
<evidence type="ECO:0000259" key="6">
    <source>
        <dbReference type="PROSITE" id="PS50157"/>
    </source>
</evidence>
<dbReference type="Pfam" id="PF13894">
    <property type="entry name" value="zf-C2H2_4"/>
    <property type="match status" value="1"/>
</dbReference>
<dbReference type="GO" id="GO:0000981">
    <property type="term" value="F:DNA-binding transcription factor activity, RNA polymerase II-specific"/>
    <property type="evidence" value="ECO:0007669"/>
    <property type="project" value="TreeGrafter"/>
</dbReference>
<keyword evidence="2" id="KW-0677">Repeat</keyword>
<reference evidence="7" key="1">
    <citation type="submission" date="2014-10" db="EMBL/GenBank/DDBJ databases">
        <title>Molecular cloning and characterization of a zinc finger and BTB domain-containing protein 11 gene from Pinctada fucata.</title>
        <authorList>
            <person name="Li Y."/>
            <person name="Guan Y."/>
            <person name="Huang X."/>
            <person name="Wang Q."/>
            <person name="Zhao M."/>
            <person name="Shi Y."/>
            <person name="He M."/>
        </authorList>
    </citation>
    <scope>NUCLEOTIDE SEQUENCE</scope>
</reference>
<feature type="domain" description="C2H2-type" evidence="6">
    <location>
        <begin position="7"/>
        <end position="35"/>
    </location>
</feature>
<dbReference type="Gene3D" id="3.30.160.60">
    <property type="entry name" value="Classic Zinc Finger"/>
    <property type="match status" value="4"/>
</dbReference>
<dbReference type="GO" id="GO:0000977">
    <property type="term" value="F:RNA polymerase II transcription regulatory region sequence-specific DNA binding"/>
    <property type="evidence" value="ECO:0007669"/>
    <property type="project" value="TreeGrafter"/>
</dbReference>
<dbReference type="GO" id="GO:0005634">
    <property type="term" value="C:nucleus"/>
    <property type="evidence" value="ECO:0007669"/>
    <property type="project" value="TreeGrafter"/>
</dbReference>
<feature type="domain" description="C2H2-type" evidence="6">
    <location>
        <begin position="127"/>
        <end position="154"/>
    </location>
</feature>
<proteinExistence type="evidence at transcript level"/>
<feature type="non-terminal residue" evidence="7">
    <location>
        <position position="1"/>
    </location>
</feature>
<evidence type="ECO:0000256" key="3">
    <source>
        <dbReference type="ARBA" id="ARBA00022771"/>
    </source>
</evidence>
<protein>
    <submittedName>
        <fullName evidence="7">Zinc finger and BTB domain-containing protein 11 mRNA</fullName>
    </submittedName>
</protein>
<dbReference type="GO" id="GO:0032502">
    <property type="term" value="P:developmental process"/>
    <property type="evidence" value="ECO:0007669"/>
    <property type="project" value="UniProtKB-ARBA"/>
</dbReference>
<keyword evidence="1" id="KW-0479">Metal-binding</keyword>
<evidence type="ECO:0000313" key="7">
    <source>
        <dbReference type="EMBL" id="AJN91136.1"/>
    </source>
</evidence>
<feature type="domain" description="C2H2-type" evidence="6">
    <location>
        <begin position="39"/>
        <end position="66"/>
    </location>
</feature>
<evidence type="ECO:0000256" key="2">
    <source>
        <dbReference type="ARBA" id="ARBA00022737"/>
    </source>
</evidence>
<keyword evidence="3 5" id="KW-0863">Zinc-finger</keyword>
<name>A0A0C5C1F0_PINFU</name>
<dbReference type="PANTHER" id="PTHR24409">
    <property type="entry name" value="ZINC FINGER PROTEIN 142"/>
    <property type="match status" value="1"/>
</dbReference>
<dbReference type="InterPro" id="IPR036236">
    <property type="entry name" value="Znf_C2H2_sf"/>
</dbReference>
<dbReference type="GO" id="GO:0008270">
    <property type="term" value="F:zinc ion binding"/>
    <property type="evidence" value="ECO:0007669"/>
    <property type="project" value="UniProtKB-KW"/>
</dbReference>
<dbReference type="InterPro" id="IPR013087">
    <property type="entry name" value="Znf_C2H2_type"/>
</dbReference>
<dbReference type="PROSITE" id="PS50157">
    <property type="entry name" value="ZINC_FINGER_C2H2_2"/>
    <property type="match status" value="3"/>
</dbReference>
<dbReference type="SUPFAM" id="SSF57667">
    <property type="entry name" value="beta-beta-alpha zinc fingers"/>
    <property type="match status" value="3"/>
</dbReference>
<dbReference type="PROSITE" id="PS00028">
    <property type="entry name" value="ZINC_FINGER_C2H2_1"/>
    <property type="match status" value="3"/>
</dbReference>
<evidence type="ECO:0000256" key="4">
    <source>
        <dbReference type="ARBA" id="ARBA00022833"/>
    </source>
</evidence>
<dbReference type="EMBL" id="KP003831">
    <property type="protein sequence ID" value="AJN91136.1"/>
    <property type="molecule type" value="mRNA"/>
</dbReference>
<dbReference type="SMART" id="SM00355">
    <property type="entry name" value="ZnF_C2H2"/>
    <property type="match status" value="7"/>
</dbReference>
<dbReference type="Pfam" id="PF00096">
    <property type="entry name" value="zf-C2H2"/>
    <property type="match status" value="1"/>
</dbReference>
<dbReference type="PANTHER" id="PTHR24409:SF308">
    <property type="entry name" value="ZINC FINGER AND BTB DOMAIN CONTAINING 11"/>
    <property type="match status" value="1"/>
</dbReference>
<accession>A0A0C5C1F0</accession>
<dbReference type="AlphaFoldDB" id="A0A0C5C1F0"/>
<evidence type="ECO:0000256" key="1">
    <source>
        <dbReference type="ARBA" id="ARBA00022723"/>
    </source>
</evidence>
<keyword evidence="4" id="KW-0862">Zinc</keyword>
<sequence length="271" mass="30903">VHMPWEHICEICGQASGNATNLRVHIERVHQKLKGDLKFQCQLCPKKFASKGSLHGHMKFHNKELLCHLCSKCCSTKTDLAVHLYTNHDIVSPNLRLRQCPHCDFKHYSSWAFKSHVASKHGGTKDFVCKECGKEFYASKNLYDHMKIHIGKKYHCPVEGCTFTTIYKSALYRCHVPTVHTEKDIKNSMCHLCDYRCKNNHALKTHIRLKHNVNLTGPEIKQIQARLHAPVVEEGTVLLPARTNHVLDDLTSQQLETDTVNVPGPIDLLLS</sequence>
<organism evidence="7">
    <name type="scientific">Pinctada fucata</name>
    <name type="common">Akoya pearl oyster</name>
    <name type="synonym">Pinctada imbricata fucata</name>
    <dbReference type="NCBI Taxonomy" id="50426"/>
    <lineage>
        <taxon>Eukaryota</taxon>
        <taxon>Metazoa</taxon>
        <taxon>Spiralia</taxon>
        <taxon>Lophotrochozoa</taxon>
        <taxon>Mollusca</taxon>
        <taxon>Bivalvia</taxon>
        <taxon>Autobranchia</taxon>
        <taxon>Pteriomorphia</taxon>
        <taxon>Pterioida</taxon>
        <taxon>Pterioidea</taxon>
        <taxon>Pteriidae</taxon>
        <taxon>Pinctada</taxon>
    </lineage>
</organism>
<evidence type="ECO:0000256" key="5">
    <source>
        <dbReference type="PROSITE-ProRule" id="PRU00042"/>
    </source>
</evidence>